<keyword evidence="1" id="KW-0472">Membrane</keyword>
<organism evidence="2 3">
    <name type="scientific">Lujinxingia vulgaris</name>
    <dbReference type="NCBI Taxonomy" id="2600176"/>
    <lineage>
        <taxon>Bacteria</taxon>
        <taxon>Deltaproteobacteria</taxon>
        <taxon>Bradymonadales</taxon>
        <taxon>Lujinxingiaceae</taxon>
        <taxon>Lujinxingia</taxon>
    </lineage>
</organism>
<evidence type="ECO:0000313" key="2">
    <source>
        <dbReference type="EMBL" id="TXD41650.1"/>
    </source>
</evidence>
<dbReference type="EMBL" id="VOSL01000019">
    <property type="protein sequence ID" value="TXD41650.1"/>
    <property type="molecule type" value="Genomic_DNA"/>
</dbReference>
<gene>
    <name evidence="2" type="ORF">FRC96_04080</name>
</gene>
<sequence>MKSKQWAWVAGFLAVLVLADLGVGALLRTMSARVRTGEGMGQVRAAVEGEPIDLLVLGSSRARHHVDTDWLSEELGVRALNLGANGQGTYYAYMVLAMLVEAGQVPDAVLLQVEPRDLREPRLARARILTPAYDAYEVARRELPKMGTWAGVKLWSATYRYNHRVFEVVRHAFFAPEGGGTGFVGRVGAYREVEAAPYDVEGARLDAEGWAFYEAFVDLAVAQGVEVVIFEGPRLREGRDVWEAKAAEALEDLAAEHAGVAWRPWDEARFEELEDRALWYDPGYLNAEGARRFTALISQTEAFEALGVGR</sequence>
<comment type="caution">
    <text evidence="2">The sequence shown here is derived from an EMBL/GenBank/DDBJ whole genome shotgun (WGS) entry which is preliminary data.</text>
</comment>
<protein>
    <submittedName>
        <fullName evidence="2">Uncharacterized protein</fullName>
    </submittedName>
</protein>
<reference evidence="2 3" key="1">
    <citation type="submission" date="2019-08" db="EMBL/GenBank/DDBJ databases">
        <title>Bradymonadales sp. TMQ2.</title>
        <authorList>
            <person name="Liang Q."/>
        </authorList>
    </citation>
    <scope>NUCLEOTIDE SEQUENCE [LARGE SCALE GENOMIC DNA]</scope>
    <source>
        <strain evidence="2 3">TMQ2</strain>
    </source>
</reference>
<keyword evidence="1" id="KW-0812">Transmembrane</keyword>
<dbReference type="Proteomes" id="UP000321046">
    <property type="component" value="Unassembled WGS sequence"/>
</dbReference>
<proteinExistence type="predicted"/>
<dbReference type="SUPFAM" id="SSF52266">
    <property type="entry name" value="SGNH hydrolase"/>
    <property type="match status" value="1"/>
</dbReference>
<dbReference type="AlphaFoldDB" id="A0A5C6XE13"/>
<keyword evidence="1" id="KW-1133">Transmembrane helix</keyword>
<dbReference type="OrthoDB" id="869432at2"/>
<feature type="transmembrane region" description="Helical" evidence="1">
    <location>
        <begin position="6"/>
        <end position="27"/>
    </location>
</feature>
<evidence type="ECO:0000256" key="1">
    <source>
        <dbReference type="SAM" id="Phobius"/>
    </source>
</evidence>
<dbReference type="RefSeq" id="WP_146972991.1">
    <property type="nucleotide sequence ID" value="NZ_VOSL01000019.1"/>
</dbReference>
<accession>A0A5C6XE13</accession>
<evidence type="ECO:0000313" key="3">
    <source>
        <dbReference type="Proteomes" id="UP000321046"/>
    </source>
</evidence>
<name>A0A5C6XE13_9DELT</name>